<dbReference type="PANTHER" id="PTHR30289:SF1">
    <property type="entry name" value="PEBP (PHOSPHATIDYLETHANOLAMINE-BINDING PROTEIN) FAMILY PROTEIN"/>
    <property type="match status" value="1"/>
</dbReference>
<evidence type="ECO:0000256" key="1">
    <source>
        <dbReference type="ARBA" id="ARBA00007120"/>
    </source>
</evidence>
<dbReference type="InterPro" id="IPR036610">
    <property type="entry name" value="PEBP-like_sf"/>
</dbReference>
<dbReference type="InterPro" id="IPR005247">
    <property type="entry name" value="YbhB_YbcL/LppC-like"/>
</dbReference>
<dbReference type="NCBIfam" id="TIGR00481">
    <property type="entry name" value="YbhB/YbcL family Raf kinase inhibitor-like protein"/>
    <property type="match status" value="1"/>
</dbReference>
<dbReference type="EMBL" id="PDCH01000007">
    <property type="protein sequence ID" value="RBP99276.1"/>
    <property type="molecule type" value="Genomic_DNA"/>
</dbReference>
<protein>
    <submittedName>
        <fullName evidence="2">YbhB/YbcL family Raf kinase inhibitor-like protein</fullName>
    </submittedName>
</protein>
<dbReference type="Proteomes" id="UP000252345">
    <property type="component" value="Unassembled WGS sequence"/>
</dbReference>
<sequence>MTHAGQFIGVCEGIGRDGRFLDRYTGRGEDMSPAFHFRHIPDGTQSFALVLRDESHPLFGSMTHWLSWNLPVGDRIEAGIPHGRRIGGICQGRAYGWHRYRGPKPPKGHTHRYVFTVYAVSGLLDLDPRADRRLLLKSLQGCTLASIEMEGLYQ</sequence>
<dbReference type="AlphaFoldDB" id="A0A366KC09"/>
<accession>A0A366KC09</accession>
<reference evidence="2 3" key="1">
    <citation type="submission" date="2017-10" db="EMBL/GenBank/DDBJ databases">
        <title>Bifidobacterium xylocopum sp. nov. and Bifidobacterium aemilianum sp. nov., from the carpenter bee (Xylocopa violacea) digestive tract.</title>
        <authorList>
            <person name="Alberoni D."/>
            <person name="Baffoni L."/>
            <person name="Di Gioia D."/>
            <person name="Gaggia F."/>
            <person name="Biavati B."/>
        </authorList>
    </citation>
    <scope>NUCLEOTIDE SEQUENCE [LARGE SCALE GENOMIC DNA]</scope>
    <source>
        <strain evidence="2 3">XV2</strain>
    </source>
</reference>
<evidence type="ECO:0000313" key="3">
    <source>
        <dbReference type="Proteomes" id="UP000252345"/>
    </source>
</evidence>
<name>A0A366KC09_9BIFI</name>
<dbReference type="SUPFAM" id="SSF49777">
    <property type="entry name" value="PEBP-like"/>
    <property type="match status" value="1"/>
</dbReference>
<dbReference type="InterPro" id="IPR008914">
    <property type="entry name" value="PEBP"/>
</dbReference>
<dbReference type="Pfam" id="PF01161">
    <property type="entry name" value="PBP"/>
    <property type="match status" value="1"/>
</dbReference>
<dbReference type="RefSeq" id="WP_113853486.1">
    <property type="nucleotide sequence ID" value="NZ_PDCH01000007.1"/>
</dbReference>
<dbReference type="Gene3D" id="3.90.280.10">
    <property type="entry name" value="PEBP-like"/>
    <property type="match status" value="1"/>
</dbReference>
<proteinExistence type="inferred from homology"/>
<gene>
    <name evidence="2" type="ORF">CRD59_04420</name>
</gene>
<comment type="similarity">
    <text evidence="1">Belongs to the UPF0098 family.</text>
</comment>
<organism evidence="2 3">
    <name type="scientific">Bifidobacterium xylocopae</name>
    <dbReference type="NCBI Taxonomy" id="2493119"/>
    <lineage>
        <taxon>Bacteria</taxon>
        <taxon>Bacillati</taxon>
        <taxon>Actinomycetota</taxon>
        <taxon>Actinomycetes</taxon>
        <taxon>Bifidobacteriales</taxon>
        <taxon>Bifidobacteriaceae</taxon>
        <taxon>Bifidobacterium</taxon>
    </lineage>
</organism>
<comment type="caution">
    <text evidence="2">The sequence shown here is derived from an EMBL/GenBank/DDBJ whole genome shotgun (WGS) entry which is preliminary data.</text>
</comment>
<dbReference type="PANTHER" id="PTHR30289">
    <property type="entry name" value="UNCHARACTERIZED PROTEIN YBCL-RELATED"/>
    <property type="match status" value="1"/>
</dbReference>
<evidence type="ECO:0000313" key="2">
    <source>
        <dbReference type="EMBL" id="RBP99276.1"/>
    </source>
</evidence>
<dbReference type="CDD" id="cd00865">
    <property type="entry name" value="PEBP_bact_arch"/>
    <property type="match status" value="1"/>
</dbReference>
<keyword evidence="3" id="KW-1185">Reference proteome</keyword>